<accession>A0A8A4Z9Q1</accession>
<gene>
    <name evidence="1" type="ORF">J4E96_12205</name>
</gene>
<proteinExistence type="predicted"/>
<dbReference type="EMBL" id="CP071868">
    <property type="protein sequence ID" value="QTE28151.1"/>
    <property type="molecule type" value="Genomic_DNA"/>
</dbReference>
<organism evidence="1 2">
    <name type="scientific">Pengzhenrongella sicca</name>
    <dbReference type="NCBI Taxonomy" id="2819238"/>
    <lineage>
        <taxon>Bacteria</taxon>
        <taxon>Bacillati</taxon>
        <taxon>Actinomycetota</taxon>
        <taxon>Actinomycetes</taxon>
        <taxon>Micrococcales</taxon>
        <taxon>Pengzhenrongella</taxon>
    </lineage>
</organism>
<evidence type="ECO:0000313" key="1">
    <source>
        <dbReference type="EMBL" id="QTE28151.1"/>
    </source>
</evidence>
<dbReference type="AlphaFoldDB" id="A0A8A4Z9Q1"/>
<reference evidence="1" key="1">
    <citation type="submission" date="2021-03" db="EMBL/GenBank/DDBJ databases">
        <title>Pengzhenrongella sicca gen. nov., sp. nov., a new member of suborder Micrococcineae isolated from High-Arctic tundra soil.</title>
        <authorList>
            <person name="Peng F."/>
        </authorList>
    </citation>
    <scope>NUCLEOTIDE SEQUENCE</scope>
    <source>
        <strain evidence="1">LRZ-2</strain>
    </source>
</reference>
<protein>
    <submittedName>
        <fullName evidence="1">Uncharacterized protein</fullName>
    </submittedName>
</protein>
<evidence type="ECO:0000313" key="2">
    <source>
        <dbReference type="Proteomes" id="UP000663937"/>
    </source>
</evidence>
<name>A0A8A4Z9Q1_9MICO</name>
<dbReference type="KEGG" id="psic:J4E96_12205"/>
<keyword evidence="2" id="KW-1185">Reference proteome</keyword>
<dbReference type="Proteomes" id="UP000663937">
    <property type="component" value="Chromosome"/>
</dbReference>
<sequence>MNGIRHAVLTCKCGSSTHAGHQAYVDGGFEPHTYAGGSDPDAARS</sequence>
<dbReference type="RefSeq" id="WP_227422380.1">
    <property type="nucleotide sequence ID" value="NZ_CP071868.1"/>
</dbReference>